<protein>
    <submittedName>
        <fullName evidence="2">Uncharacterized protein</fullName>
    </submittedName>
</protein>
<dbReference type="InParanoid" id="A0A2J6SRP8"/>
<organism evidence="2 3">
    <name type="scientific">Hyaloscypha bicolor E</name>
    <dbReference type="NCBI Taxonomy" id="1095630"/>
    <lineage>
        <taxon>Eukaryota</taxon>
        <taxon>Fungi</taxon>
        <taxon>Dikarya</taxon>
        <taxon>Ascomycota</taxon>
        <taxon>Pezizomycotina</taxon>
        <taxon>Leotiomycetes</taxon>
        <taxon>Helotiales</taxon>
        <taxon>Hyaloscyphaceae</taxon>
        <taxon>Hyaloscypha</taxon>
        <taxon>Hyaloscypha bicolor</taxon>
    </lineage>
</organism>
<keyword evidence="3" id="KW-1185">Reference proteome</keyword>
<keyword evidence="1" id="KW-0812">Transmembrane</keyword>
<dbReference type="AlphaFoldDB" id="A0A2J6SRP8"/>
<dbReference type="RefSeq" id="XP_024730360.1">
    <property type="nucleotide sequence ID" value="XM_024870578.1"/>
</dbReference>
<keyword evidence="1" id="KW-0472">Membrane</keyword>
<evidence type="ECO:0000313" key="3">
    <source>
        <dbReference type="Proteomes" id="UP000235371"/>
    </source>
</evidence>
<name>A0A2J6SRP8_9HELO</name>
<evidence type="ECO:0000256" key="1">
    <source>
        <dbReference type="SAM" id="Phobius"/>
    </source>
</evidence>
<dbReference type="GeneID" id="36578660"/>
<reference evidence="2 3" key="1">
    <citation type="submission" date="2016-04" db="EMBL/GenBank/DDBJ databases">
        <title>A degradative enzymes factory behind the ericoid mycorrhizal symbiosis.</title>
        <authorList>
            <consortium name="DOE Joint Genome Institute"/>
            <person name="Martino E."/>
            <person name="Morin E."/>
            <person name="Grelet G."/>
            <person name="Kuo A."/>
            <person name="Kohler A."/>
            <person name="Daghino S."/>
            <person name="Barry K."/>
            <person name="Choi C."/>
            <person name="Cichocki N."/>
            <person name="Clum A."/>
            <person name="Copeland A."/>
            <person name="Hainaut M."/>
            <person name="Haridas S."/>
            <person name="Labutti K."/>
            <person name="Lindquist E."/>
            <person name="Lipzen A."/>
            <person name="Khouja H.-R."/>
            <person name="Murat C."/>
            <person name="Ohm R."/>
            <person name="Olson A."/>
            <person name="Spatafora J."/>
            <person name="Veneault-Fourrey C."/>
            <person name="Henrissat B."/>
            <person name="Grigoriev I."/>
            <person name="Martin F."/>
            <person name="Perotto S."/>
        </authorList>
    </citation>
    <scope>NUCLEOTIDE SEQUENCE [LARGE SCALE GENOMIC DNA]</scope>
    <source>
        <strain evidence="2 3">E</strain>
    </source>
</reference>
<sequence>MSPEANWRAFYLRKVPAVERGCMMKYEAKNSGSSLNATVKVDEVVCAHRFFKRKGAKPILQVTISLVACYILFVFYSISTHYLEPS</sequence>
<accession>A0A2J6SRP8</accession>
<gene>
    <name evidence="2" type="ORF">K444DRAFT_147919</name>
</gene>
<dbReference type="EMBL" id="KZ613872">
    <property type="protein sequence ID" value="PMD53456.1"/>
    <property type="molecule type" value="Genomic_DNA"/>
</dbReference>
<dbReference type="Proteomes" id="UP000235371">
    <property type="component" value="Unassembled WGS sequence"/>
</dbReference>
<evidence type="ECO:0000313" key="2">
    <source>
        <dbReference type="EMBL" id="PMD53456.1"/>
    </source>
</evidence>
<feature type="transmembrane region" description="Helical" evidence="1">
    <location>
        <begin position="59"/>
        <end position="78"/>
    </location>
</feature>
<proteinExistence type="predicted"/>
<keyword evidence="1" id="KW-1133">Transmembrane helix</keyword>